<dbReference type="Pfam" id="PF00989">
    <property type="entry name" value="PAS"/>
    <property type="match status" value="1"/>
</dbReference>
<sequence>MVELTAGNDIPFKILIVDDNPSNLFTLESLLRRLEHCEVVQASSGEAALATTIENSIDLILLDVQMPGMDGYSTAEHLKMTRRTRDIPIIFITAVFKSAEFIKRGYEVGAIDYLTKPLDENQLLNRIRLHRKIFERETALRKALKTLEFESQERFRSYFERSTVGMAIVNPDRSWQEVNDALCLMLGYSRDELMHMSWPELVCPDDQKLDEGCINSLLSGETDDYTIELRFVHKDGKVVHTHFAVRSVHKEQGGIDYLTAMIVDVSKTKEAEAVLRRLSQAVEHAGESIMITDSSGIIEYVNPAFSELTGYSSDEVAGQNPKVLKSGKQQALFYEKMWNTILSGQVWHGKMIDRKKDGSFYPAMVTISPIKSELGETTGFVCLQQDLSENEELENRFYQAQKMEALGTLVGGIAHEFNNSLAGITGNLYLAKKRASQLPEVIEKLDIIEKLSFKSSELIKNLLSFARKGVVQKTPINLPLFLKEVIKVHRVSLPENIRLDLDVGALPMTVNWDANLLQQALINLINNACDALMTVEEPLISIKLSEFSADGDFLARHPETDADNFACLSIRDNGAGISPDDLPHILEPFYTTKKIGKGTGLGLSMVSGAMHAHQACMEIESVEGEGALFLFYLPLQETEEIEFSPRQREVIESGVGELILLVDDEENILETSKEVLESIGYRVLVASDGSEAVDVFKANKDEISIVVTDIMMPKLGGVEAVGLMKKIRPEIKVVFTTGYNKEEERLGDVHSSDVIVLYKPYEVDELGRTIRRALDA</sequence>
<dbReference type="Gene3D" id="3.30.565.10">
    <property type="entry name" value="Histidine kinase-like ATPase, C-terminal domain"/>
    <property type="match status" value="1"/>
</dbReference>
<dbReference type="Pfam" id="PF08447">
    <property type="entry name" value="PAS_3"/>
    <property type="match status" value="1"/>
</dbReference>
<dbReference type="SMART" id="SM00091">
    <property type="entry name" value="PAS"/>
    <property type="match status" value="2"/>
</dbReference>
<dbReference type="InterPro" id="IPR000700">
    <property type="entry name" value="PAS-assoc_C"/>
</dbReference>
<dbReference type="Gene3D" id="1.10.287.130">
    <property type="match status" value="1"/>
</dbReference>
<dbReference type="SMART" id="SM00387">
    <property type="entry name" value="HATPase_c"/>
    <property type="match status" value="1"/>
</dbReference>
<dbReference type="GO" id="GO:0000155">
    <property type="term" value="F:phosphorelay sensor kinase activity"/>
    <property type="evidence" value="ECO:0007669"/>
    <property type="project" value="InterPro"/>
</dbReference>
<gene>
    <name evidence="9" type="ORF">Ga0123461_2192</name>
</gene>
<dbReference type="PROSITE" id="PS50109">
    <property type="entry name" value="HIS_KIN"/>
    <property type="match status" value="1"/>
</dbReference>
<dbReference type="InterPro" id="IPR000014">
    <property type="entry name" value="PAS"/>
</dbReference>
<dbReference type="InterPro" id="IPR005467">
    <property type="entry name" value="His_kinase_dom"/>
</dbReference>
<evidence type="ECO:0000259" key="7">
    <source>
        <dbReference type="PROSITE" id="PS50112"/>
    </source>
</evidence>
<evidence type="ECO:0000313" key="9">
    <source>
        <dbReference type="EMBL" id="ATX80597.1"/>
    </source>
</evidence>
<organism evidence="9 10">
    <name type="scientific">Mariprofundus aestuarium</name>
    <dbReference type="NCBI Taxonomy" id="1921086"/>
    <lineage>
        <taxon>Bacteria</taxon>
        <taxon>Pseudomonadati</taxon>
        <taxon>Pseudomonadota</taxon>
        <taxon>Candidatius Mariprofundia</taxon>
        <taxon>Mariprofundales</taxon>
        <taxon>Mariprofundaceae</taxon>
        <taxon>Mariprofundus</taxon>
    </lineage>
</organism>
<dbReference type="InterPro" id="IPR003661">
    <property type="entry name" value="HisK_dim/P_dom"/>
</dbReference>
<dbReference type="InterPro" id="IPR001789">
    <property type="entry name" value="Sig_transdc_resp-reg_receiver"/>
</dbReference>
<dbReference type="CDD" id="cd00082">
    <property type="entry name" value="HisKA"/>
    <property type="match status" value="1"/>
</dbReference>
<feature type="domain" description="PAC" evidence="8">
    <location>
        <begin position="225"/>
        <end position="277"/>
    </location>
</feature>
<dbReference type="PROSITE" id="PS50110">
    <property type="entry name" value="RESPONSE_REGULATORY"/>
    <property type="match status" value="2"/>
</dbReference>
<dbReference type="KEGG" id="maes:Ga0123461_2192"/>
<protein>
    <recommendedName>
        <fullName evidence="2">histidine kinase</fullName>
        <ecNumber evidence="2">2.7.13.3</ecNumber>
    </recommendedName>
</protein>
<dbReference type="CDD" id="cd00130">
    <property type="entry name" value="PAS"/>
    <property type="match status" value="2"/>
</dbReference>
<dbReference type="EMBL" id="CP018799">
    <property type="protein sequence ID" value="ATX80597.1"/>
    <property type="molecule type" value="Genomic_DNA"/>
</dbReference>
<dbReference type="SMART" id="SM00086">
    <property type="entry name" value="PAC"/>
    <property type="match status" value="2"/>
</dbReference>
<dbReference type="SUPFAM" id="SSF55785">
    <property type="entry name" value="PYP-like sensor domain (PAS domain)"/>
    <property type="match status" value="2"/>
</dbReference>
<feature type="domain" description="Histidine kinase" evidence="5">
    <location>
        <begin position="412"/>
        <end position="637"/>
    </location>
</feature>
<dbReference type="AlphaFoldDB" id="A0A2K8L014"/>
<proteinExistence type="predicted"/>
<feature type="domain" description="PAC" evidence="8">
    <location>
        <begin position="345"/>
        <end position="399"/>
    </location>
</feature>
<evidence type="ECO:0000256" key="2">
    <source>
        <dbReference type="ARBA" id="ARBA00012438"/>
    </source>
</evidence>
<accession>A0A2K8L014</accession>
<evidence type="ECO:0000259" key="8">
    <source>
        <dbReference type="PROSITE" id="PS50113"/>
    </source>
</evidence>
<dbReference type="InterPro" id="IPR013767">
    <property type="entry name" value="PAS_fold"/>
</dbReference>
<dbReference type="RefSeq" id="WP_100278346.1">
    <property type="nucleotide sequence ID" value="NZ_CP018799.1"/>
</dbReference>
<dbReference type="Pfam" id="PF00072">
    <property type="entry name" value="Response_reg"/>
    <property type="match status" value="2"/>
</dbReference>
<dbReference type="PROSITE" id="PS50112">
    <property type="entry name" value="PAS"/>
    <property type="match status" value="2"/>
</dbReference>
<feature type="modified residue" description="4-aspartylphosphate" evidence="4">
    <location>
        <position position="63"/>
    </location>
</feature>
<evidence type="ECO:0000313" key="10">
    <source>
        <dbReference type="Proteomes" id="UP000231701"/>
    </source>
</evidence>
<dbReference type="PRINTS" id="PR00344">
    <property type="entry name" value="BCTRLSENSOR"/>
</dbReference>
<dbReference type="InterPro" id="IPR036890">
    <property type="entry name" value="HATPase_C_sf"/>
</dbReference>
<evidence type="ECO:0000256" key="4">
    <source>
        <dbReference type="PROSITE-ProRule" id="PRU00169"/>
    </source>
</evidence>
<comment type="catalytic activity">
    <reaction evidence="1">
        <text>ATP + protein L-histidine = ADP + protein N-phospho-L-histidine.</text>
        <dbReference type="EC" id="2.7.13.3"/>
    </reaction>
</comment>
<feature type="domain" description="PAS" evidence="7">
    <location>
        <begin position="151"/>
        <end position="221"/>
    </location>
</feature>
<dbReference type="SMART" id="SM00448">
    <property type="entry name" value="REC"/>
    <property type="match status" value="2"/>
</dbReference>
<name>A0A2K8L014_MARES</name>
<feature type="domain" description="PAS" evidence="7">
    <location>
        <begin position="274"/>
        <end position="320"/>
    </location>
</feature>
<evidence type="ECO:0000259" key="6">
    <source>
        <dbReference type="PROSITE" id="PS50110"/>
    </source>
</evidence>
<dbReference type="Gene3D" id="3.40.50.2300">
    <property type="match status" value="2"/>
</dbReference>
<keyword evidence="3 4" id="KW-0597">Phosphoprotein</keyword>
<dbReference type="NCBIfam" id="TIGR00229">
    <property type="entry name" value="sensory_box"/>
    <property type="match status" value="2"/>
</dbReference>
<dbReference type="InterPro" id="IPR004358">
    <property type="entry name" value="Sig_transdc_His_kin-like_C"/>
</dbReference>
<dbReference type="PANTHER" id="PTHR43547:SF2">
    <property type="entry name" value="HYBRID SIGNAL TRANSDUCTION HISTIDINE KINASE C"/>
    <property type="match status" value="1"/>
</dbReference>
<dbReference type="SUPFAM" id="SSF55874">
    <property type="entry name" value="ATPase domain of HSP90 chaperone/DNA topoisomerase II/histidine kinase"/>
    <property type="match status" value="1"/>
</dbReference>
<reference evidence="9 10" key="1">
    <citation type="submission" date="2016-12" db="EMBL/GenBank/DDBJ databases">
        <title>Isolation and genomic insights into novel planktonic Zetaproteobacteria from stratified waters of the Chesapeake Bay.</title>
        <authorList>
            <person name="McAllister S.M."/>
            <person name="Kato S."/>
            <person name="Chan C.S."/>
            <person name="Chiu B.K."/>
            <person name="Field E.K."/>
        </authorList>
    </citation>
    <scope>NUCLEOTIDE SEQUENCE [LARGE SCALE GENOMIC DNA]</scope>
    <source>
        <strain evidence="9 10">CP-5</strain>
    </source>
</reference>
<dbReference type="InterPro" id="IPR003594">
    <property type="entry name" value="HATPase_dom"/>
</dbReference>
<evidence type="ECO:0000256" key="3">
    <source>
        <dbReference type="ARBA" id="ARBA00022553"/>
    </source>
</evidence>
<dbReference type="SUPFAM" id="SSF47384">
    <property type="entry name" value="Homodimeric domain of signal transducing histidine kinase"/>
    <property type="match status" value="1"/>
</dbReference>
<dbReference type="SUPFAM" id="SSF52172">
    <property type="entry name" value="CheY-like"/>
    <property type="match status" value="2"/>
</dbReference>
<dbReference type="PANTHER" id="PTHR43547">
    <property type="entry name" value="TWO-COMPONENT HISTIDINE KINASE"/>
    <property type="match status" value="1"/>
</dbReference>
<dbReference type="InterPro" id="IPR001610">
    <property type="entry name" value="PAC"/>
</dbReference>
<evidence type="ECO:0000259" key="5">
    <source>
        <dbReference type="PROSITE" id="PS50109"/>
    </source>
</evidence>
<dbReference type="InterPro" id="IPR011006">
    <property type="entry name" value="CheY-like_superfamily"/>
</dbReference>
<dbReference type="InterPro" id="IPR035965">
    <property type="entry name" value="PAS-like_dom_sf"/>
</dbReference>
<feature type="modified residue" description="4-aspartylphosphate" evidence="4">
    <location>
        <position position="709"/>
    </location>
</feature>
<dbReference type="Gene3D" id="3.30.450.20">
    <property type="entry name" value="PAS domain"/>
    <property type="match status" value="2"/>
</dbReference>
<dbReference type="InterPro" id="IPR013655">
    <property type="entry name" value="PAS_fold_3"/>
</dbReference>
<dbReference type="InterPro" id="IPR036097">
    <property type="entry name" value="HisK_dim/P_sf"/>
</dbReference>
<dbReference type="Pfam" id="PF02518">
    <property type="entry name" value="HATPase_c"/>
    <property type="match status" value="1"/>
</dbReference>
<dbReference type="EC" id="2.7.13.3" evidence="2"/>
<dbReference type="OrthoDB" id="1931120at2"/>
<feature type="domain" description="Response regulatory" evidence="6">
    <location>
        <begin position="658"/>
        <end position="774"/>
    </location>
</feature>
<feature type="domain" description="Response regulatory" evidence="6">
    <location>
        <begin position="13"/>
        <end position="131"/>
    </location>
</feature>
<keyword evidence="10" id="KW-1185">Reference proteome</keyword>
<dbReference type="PROSITE" id="PS50113">
    <property type="entry name" value="PAC"/>
    <property type="match status" value="2"/>
</dbReference>
<dbReference type="Proteomes" id="UP000231701">
    <property type="component" value="Chromosome"/>
</dbReference>
<evidence type="ECO:0000256" key="1">
    <source>
        <dbReference type="ARBA" id="ARBA00000085"/>
    </source>
</evidence>